<evidence type="ECO:0000313" key="3">
    <source>
        <dbReference type="Proteomes" id="UP000759131"/>
    </source>
</evidence>
<dbReference type="EMBL" id="CAJPIZ010010238">
    <property type="protein sequence ID" value="CAG2112381.1"/>
    <property type="molecule type" value="Genomic_DNA"/>
</dbReference>
<dbReference type="EMBL" id="OC864813">
    <property type="protein sequence ID" value="CAD7631951.1"/>
    <property type="molecule type" value="Genomic_DNA"/>
</dbReference>
<accession>A0A7R9Q5K1</accession>
<feature type="non-terminal residue" evidence="2">
    <location>
        <position position="1"/>
    </location>
</feature>
<dbReference type="InterPro" id="IPR041496">
    <property type="entry name" value="YitH/HolE_GNAT"/>
</dbReference>
<organism evidence="2">
    <name type="scientific">Medioppia subpectinata</name>
    <dbReference type="NCBI Taxonomy" id="1979941"/>
    <lineage>
        <taxon>Eukaryota</taxon>
        <taxon>Metazoa</taxon>
        <taxon>Ecdysozoa</taxon>
        <taxon>Arthropoda</taxon>
        <taxon>Chelicerata</taxon>
        <taxon>Arachnida</taxon>
        <taxon>Acari</taxon>
        <taxon>Acariformes</taxon>
        <taxon>Sarcoptiformes</taxon>
        <taxon>Oribatida</taxon>
        <taxon>Brachypylina</taxon>
        <taxon>Oppioidea</taxon>
        <taxon>Oppiidae</taxon>
        <taxon>Medioppia</taxon>
    </lineage>
</organism>
<dbReference type="PROSITE" id="PS51186">
    <property type="entry name" value="GNAT"/>
    <property type="match status" value="2"/>
</dbReference>
<dbReference type="InterPro" id="IPR016181">
    <property type="entry name" value="Acyl_CoA_acyltransferase"/>
</dbReference>
<proteinExistence type="predicted"/>
<gene>
    <name evidence="2" type="ORF">OSB1V03_LOCUS12358</name>
</gene>
<dbReference type="Gene3D" id="3.40.630.90">
    <property type="match status" value="2"/>
</dbReference>
<dbReference type="PANTHER" id="PTHR47237:SF1">
    <property type="entry name" value="SLL0310 PROTEIN"/>
    <property type="match status" value="1"/>
</dbReference>
<protein>
    <recommendedName>
        <fullName evidence="1">N-acetyltransferase domain-containing protein</fullName>
    </recommendedName>
</protein>
<dbReference type="PANTHER" id="PTHR47237">
    <property type="entry name" value="SLL0310 PROTEIN"/>
    <property type="match status" value="1"/>
</dbReference>
<dbReference type="InterPro" id="IPR052729">
    <property type="entry name" value="Acyl/Acetyltrans_Enzymes"/>
</dbReference>
<dbReference type="CDD" id="cd04301">
    <property type="entry name" value="NAT_SF"/>
    <property type="match status" value="3"/>
</dbReference>
<name>A0A7R9Q5K1_9ACAR</name>
<evidence type="ECO:0000313" key="2">
    <source>
        <dbReference type="EMBL" id="CAD7631951.1"/>
    </source>
</evidence>
<dbReference type="OrthoDB" id="6511097at2759"/>
<feature type="domain" description="N-acetyltransferase" evidence="1">
    <location>
        <begin position="409"/>
        <end position="577"/>
    </location>
</feature>
<dbReference type="GO" id="GO:0016747">
    <property type="term" value="F:acyltransferase activity, transferring groups other than amino-acyl groups"/>
    <property type="evidence" value="ECO:0007669"/>
    <property type="project" value="InterPro"/>
</dbReference>
<keyword evidence="3" id="KW-1185">Reference proteome</keyword>
<dbReference type="AlphaFoldDB" id="A0A7R9Q5K1"/>
<reference evidence="2" key="1">
    <citation type="submission" date="2020-11" db="EMBL/GenBank/DDBJ databases">
        <authorList>
            <person name="Tran Van P."/>
        </authorList>
    </citation>
    <scope>NUCLEOTIDE SEQUENCE</scope>
</reference>
<evidence type="ECO:0000259" key="1">
    <source>
        <dbReference type="PROSITE" id="PS51186"/>
    </source>
</evidence>
<dbReference type="SUPFAM" id="SSF55729">
    <property type="entry name" value="Acyl-CoA N-acyltransferases (Nat)"/>
    <property type="match status" value="3"/>
</dbReference>
<dbReference type="Pfam" id="PF18014">
    <property type="entry name" value="Acetyltransf_18"/>
    <property type="match status" value="2"/>
</dbReference>
<dbReference type="Gene3D" id="3.40.630.30">
    <property type="match status" value="2"/>
</dbReference>
<feature type="domain" description="N-acetyltransferase" evidence="1">
    <location>
        <begin position="182"/>
        <end position="342"/>
    </location>
</feature>
<dbReference type="Proteomes" id="UP000759131">
    <property type="component" value="Unassembled WGS sequence"/>
</dbReference>
<sequence length="608" mass="67517">LGRILGACSGVNIGPDLSFVGQYAVRAEYQGLGIGKALWVKAMKNMGDRNASLFAATVKIFTIYRDVHHFSAVPKKRIIHMKGEFAPNIDITDRIDGISLMAINEDNIRDVIEYDKQVCDGLDRSAMLSALYKSPENINLVAVNERNQVLGYCFVLDTSSGVTGITPLYADNQQIAELLANKCCQRLPTHKTKKMLYLCWDSNPNSIAVAEKLGLNPKCIFVAQDIDSGKLLGMTSGINISPELAHVGQYGVKRDYQGLGIGSALWEQMMAHMGDRNVSLYASDLMVAKYKVHFSFVPERRLVHFTGNVTNNNLVDSIDGISLVPIDKSNIGDVIEYDKTVTNGVDRRLMFEALYKTPETVNLVAINEKNKVLGYCVLFSTNLSNLVLVEPLYADNQQIAELLISKCCQRFPETKTHQLLYLCWDSNNKSMEIALKLGLKRKCDQPILFNPKCIFVAQDIDSGKLLGMTSGINISPELAHVGQYGVKPEYQGLGIGSALWDQMMAHMGDRNVSLYAATPKIFAKYSINFPFVPERRLVHFRGYVNTSNLVDSIDGMSLVPIDDNNIGDVIKYDKTVTNGVDRRPMFEALYKTRETLTTGMPTKGMALD</sequence>
<dbReference type="InterPro" id="IPR000182">
    <property type="entry name" value="GNAT_dom"/>
</dbReference>
<dbReference type="Pfam" id="PF00583">
    <property type="entry name" value="Acetyltransf_1"/>
    <property type="match status" value="3"/>
</dbReference>